<dbReference type="PANTHER" id="PTHR48111">
    <property type="entry name" value="REGULATOR OF RPOS"/>
    <property type="match status" value="1"/>
</dbReference>
<keyword evidence="5" id="KW-0805">Transcription regulation</keyword>
<keyword evidence="4" id="KW-0902">Two-component regulatory system</keyword>
<feature type="DNA-binding region" description="OmpR/PhoB-type" evidence="10">
    <location>
        <begin position="97"/>
        <end position="197"/>
    </location>
</feature>
<dbReference type="InterPro" id="IPR001789">
    <property type="entry name" value="Sig_transdc_resp-reg_receiver"/>
</dbReference>
<dbReference type="SMART" id="SM00862">
    <property type="entry name" value="Trans_reg_C"/>
    <property type="match status" value="1"/>
</dbReference>
<evidence type="ECO:0000256" key="1">
    <source>
        <dbReference type="ARBA" id="ARBA00004496"/>
    </source>
</evidence>
<keyword evidence="14" id="KW-1185">Reference proteome</keyword>
<evidence type="ECO:0000259" key="11">
    <source>
        <dbReference type="PROSITE" id="PS50110"/>
    </source>
</evidence>
<dbReference type="EMBL" id="LPXN01000123">
    <property type="protein sequence ID" value="KZD06348.1"/>
    <property type="molecule type" value="Genomic_DNA"/>
</dbReference>
<dbReference type="InterPro" id="IPR011006">
    <property type="entry name" value="CheY-like_superfamily"/>
</dbReference>
<evidence type="ECO:0000256" key="9">
    <source>
        <dbReference type="PROSITE-ProRule" id="PRU00169"/>
    </source>
</evidence>
<feature type="domain" description="Response regulatory" evidence="11">
    <location>
        <begin position="1"/>
        <end position="80"/>
    </location>
</feature>
<evidence type="ECO:0000256" key="4">
    <source>
        <dbReference type="ARBA" id="ARBA00023012"/>
    </source>
</evidence>
<keyword evidence="2" id="KW-0963">Cytoplasm</keyword>
<dbReference type="Pfam" id="PF00486">
    <property type="entry name" value="Trans_reg_C"/>
    <property type="match status" value="1"/>
</dbReference>
<evidence type="ECO:0000256" key="6">
    <source>
        <dbReference type="ARBA" id="ARBA00023125"/>
    </source>
</evidence>
<proteinExistence type="predicted"/>
<comment type="subcellular location">
    <subcellularLocation>
        <location evidence="1">Cytoplasm</location>
    </subcellularLocation>
</comment>
<keyword evidence="6 10" id="KW-0238">DNA-binding</keyword>
<evidence type="ECO:0000313" key="14">
    <source>
        <dbReference type="Proteomes" id="UP000076400"/>
    </source>
</evidence>
<dbReference type="CDD" id="cd00383">
    <property type="entry name" value="trans_reg_C"/>
    <property type="match status" value="1"/>
</dbReference>
<evidence type="ECO:0000256" key="7">
    <source>
        <dbReference type="ARBA" id="ARBA00023163"/>
    </source>
</evidence>
<gene>
    <name evidence="13" type="ORF">AUP43_10915</name>
</gene>
<evidence type="ECO:0000256" key="8">
    <source>
        <dbReference type="ARBA" id="ARBA00067337"/>
    </source>
</evidence>
<keyword evidence="7" id="KW-0804">Transcription</keyword>
<dbReference type="Gene3D" id="1.10.10.10">
    <property type="entry name" value="Winged helix-like DNA-binding domain superfamily/Winged helix DNA-binding domain"/>
    <property type="match status" value="1"/>
</dbReference>
<dbReference type="Proteomes" id="UP000076400">
    <property type="component" value="Unassembled WGS sequence"/>
</dbReference>
<dbReference type="SUPFAM" id="SSF52172">
    <property type="entry name" value="CheY-like"/>
    <property type="match status" value="1"/>
</dbReference>
<evidence type="ECO:0000259" key="12">
    <source>
        <dbReference type="PROSITE" id="PS51755"/>
    </source>
</evidence>
<dbReference type="Gene3D" id="6.10.250.690">
    <property type="match status" value="1"/>
</dbReference>
<evidence type="ECO:0000256" key="2">
    <source>
        <dbReference type="ARBA" id="ARBA00022490"/>
    </source>
</evidence>
<evidence type="ECO:0000256" key="3">
    <source>
        <dbReference type="ARBA" id="ARBA00022553"/>
    </source>
</evidence>
<dbReference type="InterPro" id="IPR016032">
    <property type="entry name" value="Sig_transdc_resp-reg_C-effctor"/>
</dbReference>
<comment type="caution">
    <text evidence="13">The sequence shown here is derived from an EMBL/GenBank/DDBJ whole genome shotgun (WGS) entry which is preliminary data.</text>
</comment>
<evidence type="ECO:0000313" key="13">
    <source>
        <dbReference type="EMBL" id="KZD06348.1"/>
    </source>
</evidence>
<feature type="domain" description="OmpR/PhoB-type" evidence="12">
    <location>
        <begin position="97"/>
        <end position="197"/>
    </location>
</feature>
<dbReference type="PROSITE" id="PS51755">
    <property type="entry name" value="OMPR_PHOB"/>
    <property type="match status" value="1"/>
</dbReference>
<reference evidence="13 14" key="1">
    <citation type="submission" date="2015-12" db="EMBL/GenBank/DDBJ databases">
        <title>Genome sequence of Oceanibaculum pacificum MCCC 1A02656.</title>
        <authorList>
            <person name="Lu L."/>
            <person name="Lai Q."/>
            <person name="Shao Z."/>
            <person name="Qian P."/>
        </authorList>
    </citation>
    <scope>NUCLEOTIDE SEQUENCE [LARGE SCALE GENOMIC DNA]</scope>
    <source>
        <strain evidence="13 14">MCCC 1A02656</strain>
    </source>
</reference>
<name>A0A154VYM7_9PROT</name>
<feature type="modified residue" description="4-aspartylphosphate" evidence="9">
    <location>
        <position position="16"/>
    </location>
</feature>
<sequence>MQERFTAQPPEMILLDVMLPDADGWSALRWLRARSAVPVIMLTGKGETIDKIVGLEMGADDYLAKPFDLRELLARIRTIQRRLDRPDAPAKAAAAEKQEVRFQGWVLDLAAHQLLDTDGQSVHLTQAEYRILVLLTATPRQPVHRDQLMEAVAGRNWDPMDRSVDVHVSNLRRKLDRDGGGPSLIRTVRGAGYMFVPGAESGAGFGAD</sequence>
<dbReference type="PANTHER" id="PTHR48111:SF4">
    <property type="entry name" value="DNA-BINDING DUAL TRANSCRIPTIONAL REGULATOR OMPR"/>
    <property type="match status" value="1"/>
</dbReference>
<dbReference type="GO" id="GO:0000156">
    <property type="term" value="F:phosphorelay response regulator activity"/>
    <property type="evidence" value="ECO:0007669"/>
    <property type="project" value="TreeGrafter"/>
</dbReference>
<dbReference type="InterPro" id="IPR001867">
    <property type="entry name" value="OmpR/PhoB-type_DNA-bd"/>
</dbReference>
<accession>A0A154VYM7</accession>
<dbReference type="InterPro" id="IPR039420">
    <property type="entry name" value="WalR-like"/>
</dbReference>
<dbReference type="AlphaFoldDB" id="A0A154VYM7"/>
<dbReference type="PROSITE" id="PS50110">
    <property type="entry name" value="RESPONSE_REGULATORY"/>
    <property type="match status" value="1"/>
</dbReference>
<keyword evidence="3 9" id="KW-0597">Phosphoprotein</keyword>
<dbReference type="GO" id="GO:0006355">
    <property type="term" value="P:regulation of DNA-templated transcription"/>
    <property type="evidence" value="ECO:0007669"/>
    <property type="project" value="InterPro"/>
</dbReference>
<dbReference type="GO" id="GO:0000976">
    <property type="term" value="F:transcription cis-regulatory region binding"/>
    <property type="evidence" value="ECO:0007669"/>
    <property type="project" value="TreeGrafter"/>
</dbReference>
<dbReference type="Pfam" id="PF00072">
    <property type="entry name" value="Response_reg"/>
    <property type="match status" value="1"/>
</dbReference>
<dbReference type="InterPro" id="IPR036388">
    <property type="entry name" value="WH-like_DNA-bd_sf"/>
</dbReference>
<dbReference type="SUPFAM" id="SSF46894">
    <property type="entry name" value="C-terminal effector domain of the bipartite response regulators"/>
    <property type="match status" value="1"/>
</dbReference>
<evidence type="ECO:0000256" key="5">
    <source>
        <dbReference type="ARBA" id="ARBA00023015"/>
    </source>
</evidence>
<evidence type="ECO:0000256" key="10">
    <source>
        <dbReference type="PROSITE-ProRule" id="PRU01091"/>
    </source>
</evidence>
<dbReference type="GO" id="GO:0005829">
    <property type="term" value="C:cytosol"/>
    <property type="evidence" value="ECO:0007669"/>
    <property type="project" value="TreeGrafter"/>
</dbReference>
<organism evidence="13 14">
    <name type="scientific">Oceanibaculum pacificum</name>
    <dbReference type="NCBI Taxonomy" id="580166"/>
    <lineage>
        <taxon>Bacteria</taxon>
        <taxon>Pseudomonadati</taxon>
        <taxon>Pseudomonadota</taxon>
        <taxon>Alphaproteobacteria</taxon>
        <taxon>Rhodospirillales</taxon>
        <taxon>Oceanibaculaceae</taxon>
        <taxon>Oceanibaculum</taxon>
    </lineage>
</organism>
<dbReference type="GO" id="GO:0032993">
    <property type="term" value="C:protein-DNA complex"/>
    <property type="evidence" value="ECO:0007669"/>
    <property type="project" value="TreeGrafter"/>
</dbReference>
<dbReference type="SMART" id="SM00448">
    <property type="entry name" value="REC"/>
    <property type="match status" value="1"/>
</dbReference>
<dbReference type="Gene3D" id="3.40.50.2300">
    <property type="match status" value="1"/>
</dbReference>
<dbReference type="STRING" id="580166.AUP43_10915"/>
<protein>
    <recommendedName>
        <fullName evidence="8">Regulatory protein VirG</fullName>
    </recommendedName>
</protein>
<dbReference type="FunFam" id="1.10.10.10:FF:000099">
    <property type="entry name" value="Two-component system response regulator TorR"/>
    <property type="match status" value="1"/>
</dbReference>